<evidence type="ECO:0000313" key="1">
    <source>
        <dbReference type="EMBL" id="KAG0421121.1"/>
    </source>
</evidence>
<comment type="caution">
    <text evidence="1">The sequence shown here is derived from an EMBL/GenBank/DDBJ whole genome shotgun (WGS) entry which is preliminary data.</text>
</comment>
<proteinExistence type="predicted"/>
<reference evidence="1 2" key="1">
    <citation type="journal article" date="2020" name="Cell">
        <title>Large-Scale Comparative Analyses of Tick Genomes Elucidate Their Genetic Diversity and Vector Capacities.</title>
        <authorList>
            <consortium name="Tick Genome and Microbiome Consortium (TIGMIC)"/>
            <person name="Jia N."/>
            <person name="Wang J."/>
            <person name="Shi W."/>
            <person name="Du L."/>
            <person name="Sun Y."/>
            <person name="Zhan W."/>
            <person name="Jiang J.F."/>
            <person name="Wang Q."/>
            <person name="Zhang B."/>
            <person name="Ji P."/>
            <person name="Bell-Sakyi L."/>
            <person name="Cui X.M."/>
            <person name="Yuan T.T."/>
            <person name="Jiang B.G."/>
            <person name="Yang W.F."/>
            <person name="Lam T.T."/>
            <person name="Chang Q.C."/>
            <person name="Ding S.J."/>
            <person name="Wang X.J."/>
            <person name="Zhu J.G."/>
            <person name="Ruan X.D."/>
            <person name="Zhao L."/>
            <person name="Wei J.T."/>
            <person name="Ye R.Z."/>
            <person name="Que T.C."/>
            <person name="Du C.H."/>
            <person name="Zhou Y.H."/>
            <person name="Cheng J.X."/>
            <person name="Dai P.F."/>
            <person name="Guo W.B."/>
            <person name="Han X.H."/>
            <person name="Huang E.J."/>
            <person name="Li L.F."/>
            <person name="Wei W."/>
            <person name="Gao Y.C."/>
            <person name="Liu J.Z."/>
            <person name="Shao H.Z."/>
            <person name="Wang X."/>
            <person name="Wang C.C."/>
            <person name="Yang T.C."/>
            <person name="Huo Q.B."/>
            <person name="Li W."/>
            <person name="Chen H.Y."/>
            <person name="Chen S.E."/>
            <person name="Zhou L.G."/>
            <person name="Ni X.B."/>
            <person name="Tian J.H."/>
            <person name="Sheng Y."/>
            <person name="Liu T."/>
            <person name="Pan Y.S."/>
            <person name="Xia L.Y."/>
            <person name="Li J."/>
            <person name="Zhao F."/>
            <person name="Cao W.C."/>
        </authorList>
    </citation>
    <scope>NUCLEOTIDE SEQUENCE [LARGE SCALE GENOMIC DNA]</scope>
    <source>
        <strain evidence="1">Iper-2018</strain>
    </source>
</reference>
<sequence length="986" mass="110404">MRRKRFRTRQEDGSHRKSLLFPVVDVWGAVLSLSKSTLRLLDLSGGNATPNGDATSTTDHRPAMGAHPCDAINGASTDPDPTSKRARDRSEPRTSTALPTIHSPLPTANHKLLLGRPGKLVRNRPISRSERHLKAASTPEFHSGSSEDVCREVRRPWSQLYTDVEAEQLFAAVGSMSSLPKDDVAANQGLSTGGSSLPPRYSSLRASSPRLIADSVLQKFRKTFSMRFQRSRKGSTTSLPAKDEGSLSSAEDWQTSWPPGSTHPDVPAMATSKKLAQSSAPLARGEDDEEGSGGFRLGPAILRASREQKLHRKNRELRGSKCSSADSGIQLEAAGAGGEQMSEADSTDESQSGAQKRADGACAEITVNGISCTALQGAHECAASGRAESTKHESHDAQNPPSPLSPLHQSLHNAHSLERQFSMPPPIKTRTERCPPTLRRQKGRGRLRRSISQPVDLEKSEKMDLLQKEQMNHGLSDQEASREPSTASSEEDFSSDGESYFQNQIPKDYEGVTYVEALWDHVTLDSEELAFHAGELRVNQEDTVEDCMTKMADGTLTKQKPRKMSVSLLSNEQVRAKVVMEIVNTERDFVHHLKDVVEGYLKPVLRRPDMFSEERRATIFGNIEQLYAFQSRFLDHLEASVNWEQPHLSQIGSVFLQHKLEFRIYSEYCNNHPLAVSELQEVYADSKYVHFFEACRLLQDMIDISLDGFLLTPVQKICKYPLQLAELLKYTRPEHQDYWAVRDALIAMRGVAHMVNERKRRMECLEKLAEWQTAVFNWEGPDLLDTSSMLVHSGEAVRVSSSWSRDVVSLFLFDNLLVYCKKDMIKRNTMSYKGRLNMNSCCVVDVEDGKDSQFGVSVKNAWKVYCSSREKWYLFFAKTAEEKDKWLQAFKHERDRVRDDKEQGYVVTENAKKSARMAFHNKLKPKRPRAKLPKGPRSQHPDVAVVEILLDPPGPKPRTGSLPSTLHMSYSAPANGLPKKKGSGWL</sequence>
<organism evidence="1 2">
    <name type="scientific">Ixodes persulcatus</name>
    <name type="common">Taiga tick</name>
    <dbReference type="NCBI Taxonomy" id="34615"/>
    <lineage>
        <taxon>Eukaryota</taxon>
        <taxon>Metazoa</taxon>
        <taxon>Ecdysozoa</taxon>
        <taxon>Arthropoda</taxon>
        <taxon>Chelicerata</taxon>
        <taxon>Arachnida</taxon>
        <taxon>Acari</taxon>
        <taxon>Parasitiformes</taxon>
        <taxon>Ixodida</taxon>
        <taxon>Ixodoidea</taxon>
        <taxon>Ixodidae</taxon>
        <taxon>Ixodinae</taxon>
        <taxon>Ixodes</taxon>
    </lineage>
</organism>
<evidence type="ECO:0000313" key="2">
    <source>
        <dbReference type="Proteomes" id="UP000805193"/>
    </source>
</evidence>
<keyword evidence="2" id="KW-1185">Reference proteome</keyword>
<dbReference type="EMBL" id="JABSTQ010010417">
    <property type="protein sequence ID" value="KAG0421121.1"/>
    <property type="molecule type" value="Genomic_DNA"/>
</dbReference>
<dbReference type="Proteomes" id="UP000805193">
    <property type="component" value="Unassembled WGS sequence"/>
</dbReference>
<name>A0AC60PJN6_IXOPE</name>
<gene>
    <name evidence="1" type="ORF">HPB47_002998</name>
</gene>
<accession>A0AC60PJN6</accession>
<protein>
    <submittedName>
        <fullName evidence="1">Uncharacterized protein</fullName>
    </submittedName>
</protein>